<protein>
    <submittedName>
        <fullName evidence="1">Uncharacterized protein</fullName>
    </submittedName>
</protein>
<feature type="non-terminal residue" evidence="1">
    <location>
        <position position="39"/>
    </location>
</feature>
<proteinExistence type="predicted"/>
<name>A0A0F9GFD5_9ZZZZ</name>
<accession>A0A0F9GFD5</accession>
<sequence>MSRTDFSAVGTTVTPDWTTLVTVSLDVGTPAVAVRFQLS</sequence>
<reference evidence="1" key="1">
    <citation type="journal article" date="2015" name="Nature">
        <title>Complex archaea that bridge the gap between prokaryotes and eukaryotes.</title>
        <authorList>
            <person name="Spang A."/>
            <person name="Saw J.H."/>
            <person name="Jorgensen S.L."/>
            <person name="Zaremba-Niedzwiedzka K."/>
            <person name="Martijn J."/>
            <person name="Lind A.E."/>
            <person name="van Eijk R."/>
            <person name="Schleper C."/>
            <person name="Guy L."/>
            <person name="Ettema T.J."/>
        </authorList>
    </citation>
    <scope>NUCLEOTIDE SEQUENCE</scope>
</reference>
<comment type="caution">
    <text evidence="1">The sequence shown here is derived from an EMBL/GenBank/DDBJ whole genome shotgun (WGS) entry which is preliminary data.</text>
</comment>
<organism evidence="1">
    <name type="scientific">marine sediment metagenome</name>
    <dbReference type="NCBI Taxonomy" id="412755"/>
    <lineage>
        <taxon>unclassified sequences</taxon>
        <taxon>metagenomes</taxon>
        <taxon>ecological metagenomes</taxon>
    </lineage>
</organism>
<dbReference type="EMBL" id="LAZR01028683">
    <property type="protein sequence ID" value="KKL61857.1"/>
    <property type="molecule type" value="Genomic_DNA"/>
</dbReference>
<evidence type="ECO:0000313" key="1">
    <source>
        <dbReference type="EMBL" id="KKL61857.1"/>
    </source>
</evidence>
<dbReference type="AlphaFoldDB" id="A0A0F9GFD5"/>
<gene>
    <name evidence="1" type="ORF">LCGC14_2191130</name>
</gene>